<proteinExistence type="predicted"/>
<dbReference type="InterPro" id="IPR001878">
    <property type="entry name" value="Znf_CCHC"/>
</dbReference>
<feature type="compositionally biased region" description="Basic and acidic residues" evidence="2">
    <location>
        <begin position="153"/>
        <end position="172"/>
    </location>
</feature>
<evidence type="ECO:0000313" key="4">
    <source>
        <dbReference type="EMBL" id="GMG17713.1"/>
    </source>
</evidence>
<feature type="region of interest" description="Disordered" evidence="2">
    <location>
        <begin position="549"/>
        <end position="602"/>
    </location>
</feature>
<evidence type="ECO:0000256" key="1">
    <source>
        <dbReference type="PROSITE-ProRule" id="PRU00047"/>
    </source>
</evidence>
<dbReference type="SUPFAM" id="SSF57756">
    <property type="entry name" value="Retrovirus zinc finger-like domains"/>
    <property type="match status" value="1"/>
</dbReference>
<evidence type="ECO:0000256" key="2">
    <source>
        <dbReference type="SAM" id="MobiDB-lite"/>
    </source>
</evidence>
<dbReference type="InterPro" id="IPR054722">
    <property type="entry name" value="PolX-like_BBD"/>
</dbReference>
<dbReference type="InterPro" id="IPR036875">
    <property type="entry name" value="Znf_CCHC_sf"/>
</dbReference>
<dbReference type="Proteomes" id="UP001165121">
    <property type="component" value="Unassembled WGS sequence"/>
</dbReference>
<dbReference type="PANTHER" id="PTHR40628">
    <property type="entry name" value="CHROMO DOMAIN-CONTAINING PROTEIN"/>
    <property type="match status" value="1"/>
</dbReference>
<dbReference type="Pfam" id="PF22936">
    <property type="entry name" value="Pol_BBD"/>
    <property type="match status" value="1"/>
</dbReference>
<dbReference type="GO" id="GO:0008270">
    <property type="term" value="F:zinc ion binding"/>
    <property type="evidence" value="ECO:0007669"/>
    <property type="project" value="UniProtKB-KW"/>
</dbReference>
<keyword evidence="1" id="KW-0863">Zinc-finger</keyword>
<dbReference type="PROSITE" id="PS50158">
    <property type="entry name" value="ZF_CCHC"/>
    <property type="match status" value="1"/>
</dbReference>
<organism evidence="4 5">
    <name type="scientific">Phytophthora fragariaefolia</name>
    <dbReference type="NCBI Taxonomy" id="1490495"/>
    <lineage>
        <taxon>Eukaryota</taxon>
        <taxon>Sar</taxon>
        <taxon>Stramenopiles</taxon>
        <taxon>Oomycota</taxon>
        <taxon>Peronosporomycetes</taxon>
        <taxon>Peronosporales</taxon>
        <taxon>Peronosporaceae</taxon>
        <taxon>Phytophthora</taxon>
    </lineage>
</organism>
<dbReference type="PANTHER" id="PTHR40628:SF1">
    <property type="entry name" value="CHROMO DOMAIN-CONTAINING PROTEIN"/>
    <property type="match status" value="1"/>
</dbReference>
<dbReference type="SMART" id="SM00343">
    <property type="entry name" value="ZnF_C2HC"/>
    <property type="match status" value="1"/>
</dbReference>
<dbReference type="OrthoDB" id="97058at2759"/>
<dbReference type="GO" id="GO:0003676">
    <property type="term" value="F:nucleic acid binding"/>
    <property type="evidence" value="ECO:0007669"/>
    <property type="project" value="InterPro"/>
</dbReference>
<dbReference type="InterPro" id="IPR025724">
    <property type="entry name" value="GAG-pre-integrase_dom"/>
</dbReference>
<keyword evidence="1" id="KW-0862">Zinc</keyword>
<keyword evidence="5" id="KW-1185">Reference proteome</keyword>
<feature type="compositionally biased region" description="Basic and acidic residues" evidence="2">
    <location>
        <begin position="305"/>
        <end position="327"/>
    </location>
</feature>
<keyword evidence="1" id="KW-0479">Metal-binding</keyword>
<feature type="domain" description="CCHC-type" evidence="3">
    <location>
        <begin position="68"/>
        <end position="85"/>
    </location>
</feature>
<feature type="compositionally biased region" description="Low complexity" evidence="2">
    <location>
        <begin position="276"/>
        <end position="286"/>
    </location>
</feature>
<feature type="compositionally biased region" description="Polar residues" evidence="2">
    <location>
        <begin position="582"/>
        <end position="591"/>
    </location>
</feature>
<feature type="region of interest" description="Disordered" evidence="2">
    <location>
        <begin position="81"/>
        <end position="363"/>
    </location>
</feature>
<evidence type="ECO:0000259" key="3">
    <source>
        <dbReference type="PROSITE" id="PS50158"/>
    </source>
</evidence>
<name>A0A9W6YPW9_9STRA</name>
<dbReference type="Pfam" id="PF00098">
    <property type="entry name" value="zf-CCHC"/>
    <property type="match status" value="1"/>
</dbReference>
<dbReference type="Gene3D" id="4.10.60.10">
    <property type="entry name" value="Zinc finger, CCHC-type"/>
    <property type="match status" value="1"/>
</dbReference>
<gene>
    <name evidence="4" type="ORF">Pfra01_003032700</name>
</gene>
<comment type="caution">
    <text evidence="4">The sequence shown here is derived from an EMBL/GenBank/DDBJ whole genome shotgun (WGS) entry which is preliminary data.</text>
</comment>
<reference evidence="4" key="1">
    <citation type="submission" date="2023-04" db="EMBL/GenBank/DDBJ databases">
        <title>Phytophthora fragariaefolia NBRC 109709.</title>
        <authorList>
            <person name="Ichikawa N."/>
            <person name="Sato H."/>
            <person name="Tonouchi N."/>
        </authorList>
    </citation>
    <scope>NUCLEOTIDE SEQUENCE</scope>
    <source>
        <strain evidence="4">NBRC 109709</strain>
    </source>
</reference>
<dbReference type="AlphaFoldDB" id="A0A9W6YPW9"/>
<feature type="compositionally biased region" description="Pro residues" evidence="2">
    <location>
        <begin position="247"/>
        <end position="272"/>
    </location>
</feature>
<feature type="compositionally biased region" description="Polar residues" evidence="2">
    <location>
        <begin position="201"/>
        <end position="214"/>
    </location>
</feature>
<feature type="compositionally biased region" description="Basic and acidic residues" evidence="2">
    <location>
        <begin position="110"/>
        <end position="137"/>
    </location>
</feature>
<evidence type="ECO:0000313" key="5">
    <source>
        <dbReference type="Proteomes" id="UP001165121"/>
    </source>
</evidence>
<accession>A0A9W6YPW9</accession>
<feature type="compositionally biased region" description="Basic and acidic residues" evidence="2">
    <location>
        <begin position="88"/>
        <end position="100"/>
    </location>
</feature>
<sequence length="846" mass="93895">MFVQTLDSNIITFERVIDTKLSDIFKSMILQHALPTSWEYITAVTRTRAKVKRYAAVEAKPIGGIVERKCFACKKAGHLVADCPENPNRGEKVNTSEPPKKKQNTGKQFNKRDTKRHDHRDRDHKGHEDRRRDDRRSPPRGHTSRQWTSGHSGAHEGDRGRQGYGGHDDQRGPPDGYRSRSPHYGSEPRGYGCGGSAPPYFNQSRGSGYHSSPPRNERHYGYQSPGFDDRGYQPHPFAGPPQYGAPRGPPPYYGNQYGPPPQSGDQCVPPPGCGYSPPRGRTNRSPSRGRSRSRGRQHNQYGSGHPDEQRDRSRDRHGDRSPHRRDSFGSPPKGSAHQGSQSRGETNRERGYFVSVQTPSQSKTSAVQWRTEFMESDTELIAAHVREKGMACIRRGDGTYDYKFERNCASNSGAEADNDEDGSSGVLVITREDIIENINTNPKMTRTEKRLTHASVKNRFDLEVRMEATRWGYTDRSKAGRRAARAIRRGDNPDNWRRVLVDVPLSPEDPYSSEGVYSEEGLKFLNTTLVQGEQQKTLENLENQLREDMQKREEDKAVATSGPAEKDKAVATSGSVEEDNAVATSDPTTMQGEAVADPEHKDDQASTAVAVSASAEKPAMGLVSATSSLNTNELTWVIDTGATSHMCKDIGLFVTFKPLESSMETAANSLRILGKGTVRFPVKDAINAVCSVELKDVNYVPRVAHNLFSVIKALVNDGFKININKRECTLRHDGGGYVLSAPGGGGVDLYLLRGIGKRECALLANGNANTKEALRWHRRAGHPGVNAMRQLHQIYFDSGAVSFPKSQINDLFCESCIFAKSTRLPFIYTLCVYFSDAKKGRSVSRL</sequence>
<feature type="compositionally biased region" description="Basic residues" evidence="2">
    <location>
        <begin position="287"/>
        <end position="297"/>
    </location>
</feature>
<dbReference type="EMBL" id="BSXT01019069">
    <property type="protein sequence ID" value="GMG17713.1"/>
    <property type="molecule type" value="Genomic_DNA"/>
</dbReference>
<protein>
    <submittedName>
        <fullName evidence="4">Unnamed protein product</fullName>
    </submittedName>
</protein>
<dbReference type="Pfam" id="PF13976">
    <property type="entry name" value="gag_pre-integrs"/>
    <property type="match status" value="1"/>
</dbReference>